<proteinExistence type="predicted"/>
<evidence type="ECO:0000313" key="2">
    <source>
        <dbReference type="EMBL" id="MTW13914.1"/>
    </source>
</evidence>
<dbReference type="Proteomes" id="UP000472320">
    <property type="component" value="Unassembled WGS sequence"/>
</dbReference>
<dbReference type="AlphaFoldDB" id="A0A6L6QP90"/>
<evidence type="ECO:0000256" key="1">
    <source>
        <dbReference type="SAM" id="MobiDB-lite"/>
    </source>
</evidence>
<dbReference type="OrthoDB" id="8776648at2"/>
<reference evidence="2 3" key="1">
    <citation type="submission" date="2019-11" db="EMBL/GenBank/DDBJ databases">
        <title>Type strains purchased from KCTC, JCM and DSMZ.</title>
        <authorList>
            <person name="Lu H."/>
        </authorList>
    </citation>
    <scope>NUCLEOTIDE SEQUENCE [LARGE SCALE GENOMIC DNA]</scope>
    <source>
        <strain evidence="2 3">JCM 31587</strain>
    </source>
</reference>
<protein>
    <submittedName>
        <fullName evidence="2">Uncharacterized protein</fullName>
    </submittedName>
</protein>
<evidence type="ECO:0000313" key="3">
    <source>
        <dbReference type="Proteomes" id="UP000472320"/>
    </source>
</evidence>
<dbReference type="EMBL" id="WNKX01000029">
    <property type="protein sequence ID" value="MTW13914.1"/>
    <property type="molecule type" value="Genomic_DNA"/>
</dbReference>
<organism evidence="2 3">
    <name type="scientific">Massilia eburnea</name>
    <dbReference type="NCBI Taxonomy" id="1776165"/>
    <lineage>
        <taxon>Bacteria</taxon>
        <taxon>Pseudomonadati</taxon>
        <taxon>Pseudomonadota</taxon>
        <taxon>Betaproteobacteria</taxon>
        <taxon>Burkholderiales</taxon>
        <taxon>Oxalobacteraceae</taxon>
        <taxon>Telluria group</taxon>
        <taxon>Massilia</taxon>
    </lineage>
</organism>
<dbReference type="RefSeq" id="WP_155456826.1">
    <property type="nucleotide sequence ID" value="NZ_WNKX01000029.1"/>
</dbReference>
<feature type="compositionally biased region" description="Polar residues" evidence="1">
    <location>
        <begin position="98"/>
        <end position="107"/>
    </location>
</feature>
<feature type="region of interest" description="Disordered" evidence="1">
    <location>
        <begin position="56"/>
        <end position="123"/>
    </location>
</feature>
<accession>A0A6L6QP90</accession>
<comment type="caution">
    <text evidence="2">The sequence shown here is derived from an EMBL/GenBank/DDBJ whole genome shotgun (WGS) entry which is preliminary data.</text>
</comment>
<gene>
    <name evidence="2" type="ORF">GM658_25195</name>
</gene>
<keyword evidence="3" id="KW-1185">Reference proteome</keyword>
<name>A0A6L6QP90_9BURK</name>
<feature type="compositionally biased region" description="Low complexity" evidence="1">
    <location>
        <begin position="109"/>
        <end position="120"/>
    </location>
</feature>
<sequence length="219" mass="23782">MQADFNPARRAWLVVIALGHLALLMAWRPVVQHAIDAAPRMDGELVFLHMPAAKPRDETAPAPRAARQPSHARPAPPPLASKAARPDAPPAAREESPQTITLPSNASVPADPFAKPAAPAETLRDRARMSAASIDRQLRKESLNKFATIVQEQSPLAKQLARAYNGEVVLEQTSTMGDGRTMKRYRAGGQEWCEYVNLVGAAGQDPFRDGNKTQVKTCP</sequence>